<keyword evidence="1" id="KW-0812">Transmembrane</keyword>
<proteinExistence type="predicted"/>
<dbReference type="AlphaFoldDB" id="A0ABD5Z3U3"/>
<gene>
    <name evidence="2" type="ORF">ACFQJ9_10915</name>
</gene>
<keyword evidence="1" id="KW-0472">Membrane</keyword>
<name>A0ABD5Z3U3_9EURY</name>
<dbReference type="RefSeq" id="WP_279529834.1">
    <property type="nucleotide sequence ID" value="NZ_CP122312.1"/>
</dbReference>
<protein>
    <submittedName>
        <fullName evidence="2">Uncharacterized protein</fullName>
    </submittedName>
</protein>
<feature type="transmembrane region" description="Helical" evidence="1">
    <location>
        <begin position="7"/>
        <end position="26"/>
    </location>
</feature>
<organism evidence="2 3">
    <name type="scientific">Halospeciosus flavus</name>
    <dbReference type="NCBI Taxonomy" id="3032283"/>
    <lineage>
        <taxon>Archaea</taxon>
        <taxon>Methanobacteriati</taxon>
        <taxon>Methanobacteriota</taxon>
        <taxon>Stenosarchaea group</taxon>
        <taxon>Halobacteria</taxon>
        <taxon>Halobacteriales</taxon>
        <taxon>Halobacteriaceae</taxon>
        <taxon>Halospeciosus</taxon>
    </lineage>
</organism>
<keyword evidence="3" id="KW-1185">Reference proteome</keyword>
<keyword evidence="1" id="KW-1133">Transmembrane helix</keyword>
<evidence type="ECO:0000313" key="3">
    <source>
        <dbReference type="Proteomes" id="UP001596447"/>
    </source>
</evidence>
<evidence type="ECO:0000313" key="2">
    <source>
        <dbReference type="EMBL" id="MFC7199912.1"/>
    </source>
</evidence>
<dbReference type="EMBL" id="JBHTAR010000011">
    <property type="protein sequence ID" value="MFC7199912.1"/>
    <property type="molecule type" value="Genomic_DNA"/>
</dbReference>
<sequence>MVVTTLRLAGYALGALGAVLLFVEFFQQPSYISYEPEFESYNVDLSPQEVTEHTWIGRIGALLLALAFALEFFAVFLG</sequence>
<comment type="caution">
    <text evidence="2">The sequence shown here is derived from an EMBL/GenBank/DDBJ whole genome shotgun (WGS) entry which is preliminary data.</text>
</comment>
<reference evidence="2 3" key="1">
    <citation type="journal article" date="2019" name="Int. J. Syst. Evol. Microbiol.">
        <title>The Global Catalogue of Microorganisms (GCM) 10K type strain sequencing project: providing services to taxonomists for standard genome sequencing and annotation.</title>
        <authorList>
            <consortium name="The Broad Institute Genomics Platform"/>
            <consortium name="The Broad Institute Genome Sequencing Center for Infectious Disease"/>
            <person name="Wu L."/>
            <person name="Ma J."/>
        </authorList>
    </citation>
    <scope>NUCLEOTIDE SEQUENCE [LARGE SCALE GENOMIC DNA]</scope>
    <source>
        <strain evidence="2 3">XZGYJ-43</strain>
    </source>
</reference>
<feature type="transmembrane region" description="Helical" evidence="1">
    <location>
        <begin position="55"/>
        <end position="77"/>
    </location>
</feature>
<accession>A0ABD5Z3U3</accession>
<dbReference type="Proteomes" id="UP001596447">
    <property type="component" value="Unassembled WGS sequence"/>
</dbReference>
<evidence type="ECO:0000256" key="1">
    <source>
        <dbReference type="SAM" id="Phobius"/>
    </source>
</evidence>